<evidence type="ECO:0000313" key="1">
    <source>
        <dbReference type="EMBL" id="ARU55248.1"/>
    </source>
</evidence>
<proteinExistence type="predicted"/>
<protein>
    <submittedName>
        <fullName evidence="1">HPr kinase</fullName>
    </submittedName>
</protein>
<organism evidence="1 2">
    <name type="scientific">Oleiphilus messinensis</name>
    <dbReference type="NCBI Taxonomy" id="141451"/>
    <lineage>
        <taxon>Bacteria</taxon>
        <taxon>Pseudomonadati</taxon>
        <taxon>Pseudomonadota</taxon>
        <taxon>Gammaproteobacteria</taxon>
        <taxon>Oceanospirillales</taxon>
        <taxon>Oleiphilaceae</taxon>
        <taxon>Oleiphilus</taxon>
    </lineage>
</organism>
<dbReference type="KEGG" id="ome:OLMES_1164"/>
<gene>
    <name evidence="1" type="ORF">OLMES_1164</name>
</gene>
<keyword evidence="2" id="KW-1185">Reference proteome</keyword>
<evidence type="ECO:0000313" key="2">
    <source>
        <dbReference type="Proteomes" id="UP000196027"/>
    </source>
</evidence>
<dbReference type="SUPFAM" id="SSF53795">
    <property type="entry name" value="PEP carboxykinase-like"/>
    <property type="match status" value="1"/>
</dbReference>
<dbReference type="OrthoDB" id="3213869at2"/>
<accession>A0A1Y0I419</accession>
<keyword evidence="1" id="KW-0808">Transferase</keyword>
<dbReference type="AlphaFoldDB" id="A0A1Y0I419"/>
<dbReference type="Gene3D" id="3.40.50.300">
    <property type="entry name" value="P-loop containing nucleotide triphosphate hydrolases"/>
    <property type="match status" value="1"/>
</dbReference>
<reference evidence="1 2" key="1">
    <citation type="submission" date="2017-05" db="EMBL/GenBank/DDBJ databases">
        <title>Genomic insights into alkan degradation activity of Oleiphilus messinensis.</title>
        <authorList>
            <person name="Kozyavkin S.A."/>
            <person name="Slesarev A.I."/>
            <person name="Golyshin P.N."/>
            <person name="Korzhenkov A."/>
            <person name="Golyshina O.N."/>
            <person name="Toshchakov S.V."/>
        </authorList>
    </citation>
    <scope>NUCLEOTIDE SEQUENCE [LARGE SCALE GENOMIC DNA]</scope>
    <source>
        <strain evidence="1 2">ME102</strain>
    </source>
</reference>
<sequence length="300" mass="33219">MYQYYAFGYHVKSDIALPELLPFTDQPDIDEIVTITLGSVPESLTAPHEEGARFQAKTGQLLLHVDCVARFLIEGGTTITIDVIDDCDEDSIRLFLLGSCFGALMQQQGRFVLHGSAVVKDDTCLVFLGRSGIGKSTLAQALCQTGFQMLSDDLCSISFENNQALLHPAYPQNKLWPDSLDALAIESDGLRLLRPTMRKKAIPNPQNFCASPQAISKLYVLAKSKEDRFERELLKGALAIKALQENSYRKQYINGLGLNKPHFHQVSRTLSSGIAVEVVSRPDHLSRLSELVDLIRGIDL</sequence>
<keyword evidence="1" id="KW-0418">Kinase</keyword>
<name>A0A1Y0I419_9GAMM</name>
<dbReference type="RefSeq" id="WP_087460374.1">
    <property type="nucleotide sequence ID" value="NZ_CP021425.1"/>
</dbReference>
<dbReference type="InterPro" id="IPR027417">
    <property type="entry name" value="P-loop_NTPase"/>
</dbReference>
<dbReference type="Proteomes" id="UP000196027">
    <property type="component" value="Chromosome"/>
</dbReference>
<dbReference type="GO" id="GO:0016301">
    <property type="term" value="F:kinase activity"/>
    <property type="evidence" value="ECO:0007669"/>
    <property type="project" value="UniProtKB-KW"/>
</dbReference>
<dbReference type="EMBL" id="CP021425">
    <property type="protein sequence ID" value="ARU55248.1"/>
    <property type="molecule type" value="Genomic_DNA"/>
</dbReference>